<dbReference type="InterPro" id="IPR001952">
    <property type="entry name" value="Alkaline_phosphatase"/>
</dbReference>
<feature type="region of interest" description="Disordered" evidence="3">
    <location>
        <begin position="127"/>
        <end position="150"/>
    </location>
</feature>
<evidence type="ECO:0000256" key="4">
    <source>
        <dbReference type="SAM" id="SignalP"/>
    </source>
</evidence>
<dbReference type="Proteomes" id="UP001500843">
    <property type="component" value="Unassembled WGS sequence"/>
</dbReference>
<dbReference type="PANTHER" id="PTHR11596:SF5">
    <property type="entry name" value="ALKALINE PHOSPHATASE"/>
    <property type="match status" value="1"/>
</dbReference>
<evidence type="ECO:0000256" key="1">
    <source>
        <dbReference type="ARBA" id="ARBA00022553"/>
    </source>
</evidence>
<feature type="signal peptide" evidence="4">
    <location>
        <begin position="1"/>
        <end position="26"/>
    </location>
</feature>
<keyword evidence="6" id="KW-1185">Reference proteome</keyword>
<gene>
    <name evidence="5" type="primary">phoA</name>
    <name evidence="5" type="ORF">GCM10023198_47940</name>
</gene>
<organism evidence="5 6">
    <name type="scientific">Promicromonospora umidemergens</name>
    <dbReference type="NCBI Taxonomy" id="629679"/>
    <lineage>
        <taxon>Bacteria</taxon>
        <taxon>Bacillati</taxon>
        <taxon>Actinomycetota</taxon>
        <taxon>Actinomycetes</taxon>
        <taxon>Micrococcales</taxon>
        <taxon>Promicromonosporaceae</taxon>
        <taxon>Promicromonospora</taxon>
    </lineage>
</organism>
<sequence>MRHSKTVVAVAVLAGLMAAGSVGAYAATQNTASNQGSAEGFTADRSTALAQQIKSSKPRNVILIIGDGMDDSMITAARNYELGAGGRFAGLDSLPFTGSMTTYGLKVGTGPDYPIAYVSDSAPTASGWSTGKKTVDGRISQGPSTAADVPGEDYETVLEKFKAGGKLVGNITTSELTDATPAAAASHINARACQGPQDLAACTSARKSAGGKGSIAEQLVDNEVDVLMGGGLNRYSQATDAGPTVLDYAQREHGYRVLDDKTDLAGVTSLKKGPVLGLFAPGNMTPMYQPLVATAPPGTGGATTTCQEADRGSQPDLSTMTAKAIALLDNRKGFFLQAESAMIDKQEHGSDICGAIGDLRELDEAVQVVLAFQKKNPDTLIIVTGDHAHSTQIVGGVTDGKQVATLQTADGDPMTVAYSTSDVGSDHTGAQIRVAASGPQGANVTGVIDQTDLFRTMLGRSPSGTPGPRD</sequence>
<dbReference type="PANTHER" id="PTHR11596">
    <property type="entry name" value="ALKALINE PHOSPHATASE"/>
    <property type="match status" value="1"/>
</dbReference>
<dbReference type="RefSeq" id="WP_253878158.1">
    <property type="nucleotide sequence ID" value="NZ_BAABHM010000030.1"/>
</dbReference>
<dbReference type="CDD" id="cd16012">
    <property type="entry name" value="ALP"/>
    <property type="match status" value="1"/>
</dbReference>
<comment type="caution">
    <text evidence="5">The sequence shown here is derived from an EMBL/GenBank/DDBJ whole genome shotgun (WGS) entry which is preliminary data.</text>
</comment>
<name>A0ABP8XZK9_9MICO</name>
<feature type="chain" id="PRO_5046848302" evidence="4">
    <location>
        <begin position="27"/>
        <end position="470"/>
    </location>
</feature>
<dbReference type="PRINTS" id="PR00113">
    <property type="entry name" value="ALKPHPHTASE"/>
</dbReference>
<protein>
    <submittedName>
        <fullName evidence="5">Alkaline phosphatase</fullName>
    </submittedName>
</protein>
<evidence type="ECO:0000256" key="2">
    <source>
        <dbReference type="RuleBase" id="RU003946"/>
    </source>
</evidence>
<evidence type="ECO:0000256" key="3">
    <source>
        <dbReference type="SAM" id="MobiDB-lite"/>
    </source>
</evidence>
<keyword evidence="4" id="KW-0732">Signal</keyword>
<dbReference type="EMBL" id="BAABHM010000030">
    <property type="protein sequence ID" value="GAA4718729.1"/>
    <property type="molecule type" value="Genomic_DNA"/>
</dbReference>
<evidence type="ECO:0000313" key="6">
    <source>
        <dbReference type="Proteomes" id="UP001500843"/>
    </source>
</evidence>
<reference evidence="6" key="1">
    <citation type="journal article" date="2019" name="Int. J. Syst. Evol. Microbiol.">
        <title>The Global Catalogue of Microorganisms (GCM) 10K type strain sequencing project: providing services to taxonomists for standard genome sequencing and annotation.</title>
        <authorList>
            <consortium name="The Broad Institute Genomics Platform"/>
            <consortium name="The Broad Institute Genome Sequencing Center for Infectious Disease"/>
            <person name="Wu L."/>
            <person name="Ma J."/>
        </authorList>
    </citation>
    <scope>NUCLEOTIDE SEQUENCE [LARGE SCALE GENOMIC DNA]</scope>
    <source>
        <strain evidence="6">JCM 17975</strain>
    </source>
</reference>
<comment type="similarity">
    <text evidence="2">Belongs to the alkaline phosphatase family.</text>
</comment>
<dbReference type="SUPFAM" id="SSF53649">
    <property type="entry name" value="Alkaline phosphatase-like"/>
    <property type="match status" value="1"/>
</dbReference>
<dbReference type="InterPro" id="IPR017850">
    <property type="entry name" value="Alkaline_phosphatase_core_sf"/>
</dbReference>
<dbReference type="SMART" id="SM00098">
    <property type="entry name" value="alkPPc"/>
    <property type="match status" value="1"/>
</dbReference>
<accession>A0ABP8XZK9</accession>
<keyword evidence="1" id="KW-0597">Phosphoprotein</keyword>
<proteinExistence type="inferred from homology"/>
<dbReference type="Gene3D" id="3.40.720.10">
    <property type="entry name" value="Alkaline Phosphatase, subunit A"/>
    <property type="match status" value="1"/>
</dbReference>
<evidence type="ECO:0000313" key="5">
    <source>
        <dbReference type="EMBL" id="GAA4718729.1"/>
    </source>
</evidence>
<dbReference type="Pfam" id="PF00245">
    <property type="entry name" value="Alk_phosphatase"/>
    <property type="match status" value="1"/>
</dbReference>